<evidence type="ECO:0000313" key="2">
    <source>
        <dbReference type="Proteomes" id="UP000092460"/>
    </source>
</evidence>
<evidence type="ECO:0000313" key="1">
    <source>
        <dbReference type="EnsemblMetazoa" id="GPPI017929-PA"/>
    </source>
</evidence>
<protein>
    <submittedName>
        <fullName evidence="1">Uncharacterized protein</fullName>
    </submittedName>
</protein>
<sequence length="105" mass="12023">MIADNGNSSPNGDNINLLCVISSALAKGKQTFKGSKQRKAHKLTCRWCVAQDDIIFDKTTYCLQISTINKILFVYYIFVEDVCLEKRWWEGENVYYSSQSVVPFN</sequence>
<reference evidence="1" key="2">
    <citation type="submission" date="2020-05" db="UniProtKB">
        <authorList>
            <consortium name="EnsemblMetazoa"/>
        </authorList>
    </citation>
    <scope>IDENTIFICATION</scope>
    <source>
        <strain evidence="1">IAEA</strain>
    </source>
</reference>
<keyword evidence="2" id="KW-1185">Reference proteome</keyword>
<dbReference type="EMBL" id="JXJN01008041">
    <property type="status" value="NOT_ANNOTATED_CDS"/>
    <property type="molecule type" value="Genomic_DNA"/>
</dbReference>
<dbReference type="EnsemblMetazoa" id="GPPI017929-RA">
    <property type="protein sequence ID" value="GPPI017929-PA"/>
    <property type="gene ID" value="GPPI017929"/>
</dbReference>
<dbReference type="AlphaFoldDB" id="A0A1B0B3U6"/>
<dbReference type="EMBL" id="JXJN01008042">
    <property type="status" value="NOT_ANNOTATED_CDS"/>
    <property type="molecule type" value="Genomic_DNA"/>
</dbReference>
<reference evidence="2" key="1">
    <citation type="submission" date="2015-01" db="EMBL/GenBank/DDBJ databases">
        <authorList>
            <person name="Aksoy S."/>
            <person name="Warren W."/>
            <person name="Wilson R.K."/>
        </authorList>
    </citation>
    <scope>NUCLEOTIDE SEQUENCE [LARGE SCALE GENOMIC DNA]</scope>
    <source>
        <strain evidence="2">IAEA</strain>
    </source>
</reference>
<name>A0A1B0B3U6_9MUSC</name>
<organism evidence="1 2">
    <name type="scientific">Glossina palpalis gambiensis</name>
    <dbReference type="NCBI Taxonomy" id="67801"/>
    <lineage>
        <taxon>Eukaryota</taxon>
        <taxon>Metazoa</taxon>
        <taxon>Ecdysozoa</taxon>
        <taxon>Arthropoda</taxon>
        <taxon>Hexapoda</taxon>
        <taxon>Insecta</taxon>
        <taxon>Pterygota</taxon>
        <taxon>Neoptera</taxon>
        <taxon>Endopterygota</taxon>
        <taxon>Diptera</taxon>
        <taxon>Brachycera</taxon>
        <taxon>Muscomorpha</taxon>
        <taxon>Hippoboscoidea</taxon>
        <taxon>Glossinidae</taxon>
        <taxon>Glossina</taxon>
    </lineage>
</organism>
<proteinExistence type="predicted"/>
<dbReference type="VEuPathDB" id="VectorBase:GPPI017929"/>
<dbReference type="Proteomes" id="UP000092460">
    <property type="component" value="Unassembled WGS sequence"/>
</dbReference>
<accession>A0A1B0B3U6</accession>